<organism evidence="3 4">
    <name type="scientific">Streptomonospora alba</name>
    <dbReference type="NCBI Taxonomy" id="183763"/>
    <lineage>
        <taxon>Bacteria</taxon>
        <taxon>Bacillati</taxon>
        <taxon>Actinomycetota</taxon>
        <taxon>Actinomycetes</taxon>
        <taxon>Streptosporangiales</taxon>
        <taxon>Nocardiopsidaceae</taxon>
        <taxon>Streptomonospora</taxon>
    </lineage>
</organism>
<dbReference type="OrthoDB" id="255603at2"/>
<evidence type="ECO:0000259" key="2">
    <source>
        <dbReference type="Pfam" id="PF20434"/>
    </source>
</evidence>
<evidence type="ECO:0000313" key="4">
    <source>
        <dbReference type="Proteomes" id="UP000031675"/>
    </source>
</evidence>
<dbReference type="Gene3D" id="3.40.50.1820">
    <property type="entry name" value="alpha/beta hydrolase"/>
    <property type="match status" value="1"/>
</dbReference>
<accession>A0A0C2JJ39</accession>
<dbReference type="InterPro" id="IPR049492">
    <property type="entry name" value="BD-FAE-like_dom"/>
</dbReference>
<dbReference type="RefSeq" id="WP_040272937.1">
    <property type="nucleotide sequence ID" value="NZ_JROO01000018.1"/>
</dbReference>
<dbReference type="GO" id="GO:0008236">
    <property type="term" value="F:serine-type peptidase activity"/>
    <property type="evidence" value="ECO:0007669"/>
    <property type="project" value="InterPro"/>
</dbReference>
<dbReference type="GO" id="GO:0006508">
    <property type="term" value="P:proteolysis"/>
    <property type="evidence" value="ECO:0007669"/>
    <property type="project" value="InterPro"/>
</dbReference>
<name>A0A0C2JJ39_9ACTN</name>
<dbReference type="AlphaFoldDB" id="A0A0C2JJ39"/>
<feature type="domain" description="BD-FAE-like" evidence="2">
    <location>
        <begin position="20"/>
        <end position="203"/>
    </location>
</feature>
<proteinExistence type="predicted"/>
<dbReference type="InterPro" id="IPR050300">
    <property type="entry name" value="GDXG_lipolytic_enzyme"/>
</dbReference>
<dbReference type="EMBL" id="JROO01000018">
    <property type="protein sequence ID" value="KIH98930.1"/>
    <property type="molecule type" value="Genomic_DNA"/>
</dbReference>
<dbReference type="SUPFAM" id="SSF53474">
    <property type="entry name" value="alpha/beta-Hydrolases"/>
    <property type="match status" value="1"/>
</dbReference>
<dbReference type="InterPro" id="IPR029058">
    <property type="entry name" value="AB_hydrolase_fold"/>
</dbReference>
<dbReference type="PANTHER" id="PTHR48081">
    <property type="entry name" value="AB HYDROLASE SUPERFAMILY PROTEIN C4A8.06C"/>
    <property type="match status" value="1"/>
</dbReference>
<sequence>MANRHVFAYGEHPSQMVGIHQPDADDSAPFPVAVLLHGGWWRDAHDLRLMDPLAAELADAGWLVWNVEYRRTGHDDGGWPQTFDDVHAALNVLGARLHEGAEPGDPARVVAVGHSAGGHLALLAARDSPLTAVVGLAPVTDVRAAHRQGLGEGAVADFLGPDPGEHAYADAAPLHQVPAGVAQLIVHGDADQRVPVEHSRAYAEAARAAGDPVEYAEIAGADHFAVVDPRHAAWHAAVEWMGRAHV</sequence>
<evidence type="ECO:0000313" key="3">
    <source>
        <dbReference type="EMBL" id="KIH98930.1"/>
    </source>
</evidence>
<keyword evidence="4" id="KW-1185">Reference proteome</keyword>
<protein>
    <submittedName>
        <fullName evidence="3">Peptidase S9</fullName>
    </submittedName>
</protein>
<evidence type="ECO:0000256" key="1">
    <source>
        <dbReference type="ARBA" id="ARBA00022801"/>
    </source>
</evidence>
<comment type="caution">
    <text evidence="3">The sequence shown here is derived from an EMBL/GenBank/DDBJ whole genome shotgun (WGS) entry which is preliminary data.</text>
</comment>
<dbReference type="STRING" id="183763.LP52_10970"/>
<dbReference type="Pfam" id="PF20434">
    <property type="entry name" value="BD-FAE"/>
    <property type="match status" value="1"/>
</dbReference>
<keyword evidence="1" id="KW-0378">Hydrolase</keyword>
<dbReference type="Proteomes" id="UP000031675">
    <property type="component" value="Unassembled WGS sequence"/>
</dbReference>
<gene>
    <name evidence="3" type="ORF">LP52_10970</name>
</gene>
<reference evidence="4" key="1">
    <citation type="journal article" date="2015" name="Chem. Biol.">
        <title>Structure, bioactivity, and resistance mechanism of streptomonomicin, an unusual lasso Peptide from an understudied halophilic actinomycete.</title>
        <authorList>
            <person name="Metelev M."/>
            <person name="Tietz J.I."/>
            <person name="Melby J.O."/>
            <person name="Blair P.M."/>
            <person name="Zhu L."/>
            <person name="Livnat I."/>
            <person name="Severinov K."/>
            <person name="Mitchell D.A."/>
        </authorList>
    </citation>
    <scope>NUCLEOTIDE SEQUENCE [LARGE SCALE GENOMIC DNA]</scope>
    <source>
        <strain evidence="4">YIM 90003</strain>
    </source>
</reference>